<comment type="caution">
    <text evidence="2">The sequence shown here is derived from an EMBL/GenBank/DDBJ whole genome shotgun (WGS) entry which is preliminary data.</text>
</comment>
<dbReference type="InterPro" id="IPR008984">
    <property type="entry name" value="SMAD_FHA_dom_sf"/>
</dbReference>
<evidence type="ECO:0000259" key="1">
    <source>
        <dbReference type="PROSITE" id="PS50006"/>
    </source>
</evidence>
<organism evidence="2 3">
    <name type="scientific">Collybia nuda</name>
    <dbReference type="NCBI Taxonomy" id="64659"/>
    <lineage>
        <taxon>Eukaryota</taxon>
        <taxon>Fungi</taxon>
        <taxon>Dikarya</taxon>
        <taxon>Basidiomycota</taxon>
        <taxon>Agaricomycotina</taxon>
        <taxon>Agaricomycetes</taxon>
        <taxon>Agaricomycetidae</taxon>
        <taxon>Agaricales</taxon>
        <taxon>Tricholomatineae</taxon>
        <taxon>Clitocybaceae</taxon>
        <taxon>Collybia</taxon>
    </lineage>
</organism>
<evidence type="ECO:0000313" key="2">
    <source>
        <dbReference type="EMBL" id="KAF9457823.1"/>
    </source>
</evidence>
<dbReference type="OrthoDB" id="687730at2759"/>
<sequence length="160" mass="17187">MFSNTPMLNLTPVSGSFPFQPKYIPLTSAAKVVLGSDVRDTTSSSVRTATALNGWFASKPPPRINGVNGDHALAPISSLPLSSSHSEIWLEEQKVYIRDLDTPFGTFVNNVKIKSTTVLKDGDIISLGIPIPRNRNTPSHITDEHLSPIIAKVVVAGVPS</sequence>
<evidence type="ECO:0000313" key="3">
    <source>
        <dbReference type="Proteomes" id="UP000807353"/>
    </source>
</evidence>
<dbReference type="SUPFAM" id="SSF49879">
    <property type="entry name" value="SMAD/FHA domain"/>
    <property type="match status" value="1"/>
</dbReference>
<dbReference type="AlphaFoldDB" id="A0A9P6CEB9"/>
<dbReference type="Proteomes" id="UP000807353">
    <property type="component" value="Unassembled WGS sequence"/>
</dbReference>
<dbReference type="Pfam" id="PF00498">
    <property type="entry name" value="FHA"/>
    <property type="match status" value="1"/>
</dbReference>
<protein>
    <recommendedName>
        <fullName evidence="1">FHA domain-containing protein</fullName>
    </recommendedName>
</protein>
<feature type="domain" description="FHA" evidence="1">
    <location>
        <begin position="81"/>
        <end position="113"/>
    </location>
</feature>
<keyword evidence="3" id="KW-1185">Reference proteome</keyword>
<dbReference type="PROSITE" id="PS50006">
    <property type="entry name" value="FHA_DOMAIN"/>
    <property type="match status" value="1"/>
</dbReference>
<proteinExistence type="predicted"/>
<dbReference type="InterPro" id="IPR000253">
    <property type="entry name" value="FHA_dom"/>
</dbReference>
<gene>
    <name evidence="2" type="ORF">BDZ94DRAFT_1272174</name>
</gene>
<dbReference type="EMBL" id="MU150357">
    <property type="protein sequence ID" value="KAF9457823.1"/>
    <property type="molecule type" value="Genomic_DNA"/>
</dbReference>
<accession>A0A9P6CEB9</accession>
<reference evidence="2" key="1">
    <citation type="submission" date="2020-11" db="EMBL/GenBank/DDBJ databases">
        <authorList>
            <consortium name="DOE Joint Genome Institute"/>
            <person name="Ahrendt S."/>
            <person name="Riley R."/>
            <person name="Andreopoulos W."/>
            <person name="Labutti K."/>
            <person name="Pangilinan J."/>
            <person name="Ruiz-Duenas F.J."/>
            <person name="Barrasa J.M."/>
            <person name="Sanchez-Garcia M."/>
            <person name="Camarero S."/>
            <person name="Miyauchi S."/>
            <person name="Serrano A."/>
            <person name="Linde D."/>
            <person name="Babiker R."/>
            <person name="Drula E."/>
            <person name="Ayuso-Fernandez I."/>
            <person name="Pacheco R."/>
            <person name="Padilla G."/>
            <person name="Ferreira P."/>
            <person name="Barriuso J."/>
            <person name="Kellner H."/>
            <person name="Castanera R."/>
            <person name="Alfaro M."/>
            <person name="Ramirez L."/>
            <person name="Pisabarro A.G."/>
            <person name="Kuo A."/>
            <person name="Tritt A."/>
            <person name="Lipzen A."/>
            <person name="He G."/>
            <person name="Yan M."/>
            <person name="Ng V."/>
            <person name="Cullen D."/>
            <person name="Martin F."/>
            <person name="Rosso M.-N."/>
            <person name="Henrissat B."/>
            <person name="Hibbett D."/>
            <person name="Martinez A.T."/>
            <person name="Grigoriev I.V."/>
        </authorList>
    </citation>
    <scope>NUCLEOTIDE SEQUENCE</scope>
    <source>
        <strain evidence="2">CBS 247.69</strain>
    </source>
</reference>
<name>A0A9P6CEB9_9AGAR</name>
<dbReference type="Gene3D" id="2.60.200.20">
    <property type="match status" value="1"/>
</dbReference>